<sequence length="806" mass="88401">MTSPPRRLLLLSATIGEGHNATARAVEEAARRAWPGCEVSWLDVLEQMGSWVPASFNWIYAANVESTPWLYDWFYRALWRWRWFADGSRRFVGSWSGRRLRRRIAEHRPDLIVSTYPLGTAGLDWLRRRGELDVPLAAVVSDFCPHPFWVYSRIDAHFVMSEVSLRELHRAEPEAVGEVCAPPVVAAFRPADRTAARSRFGLPEQGVTVLVSCGSLGFGSVERAVDASLAVEGVGRVVVVCARNEALHQRCARRAERDRRLVPLGWTDDMPALIAAADVVVSNAGGATALEALACGRTLVMFEPIAGHGRANAELMAEAGLAELCPRSSDLTGLLRTLTTDPAELPRRERTALEHSRIADFTEQVAALARLRRQPATETMRAQDAFFVHATTPRTPQQAGAVLRLDGGTRSTQEWREHLRELVQHRAPGLPLLTRRMVSRGHRRPRWRHVEALDPAEHVRCRELHSGTPREWHQSRHAFFGTPVRADGPPWELLLLRDARTNRTELLAKAHHALGDGVAITSALLRLLTDDETRAPEQPADRPRARRPRAGVLLRGLAHLASAGFAPSTGIDGRSTAGRAFAWREVPAADVRARARAHGTSTTAVLLAVVAEALHHLLDDRTGTTPGRRFRIMVPRTARLRDGVGVDEPGNHTRTLVIDLPIGPMHPAQRVTEVAERMARAEEGEQPAAAGAVLAALGLLPAPVHRWAVRHVYHRRFFGAVISVLPGRRRPVRIGGARLTTVFPVLSLAEGVGLAVGVLSWGDAAGFGVTTDSALLPDAAAFADRLLHAFDALEAPALGEPSLRGW</sequence>
<comment type="caution">
    <text evidence="9">The sequence shown here is derived from an EMBL/GenBank/DDBJ whole genome shotgun (WGS) entry which is preliminary data.</text>
</comment>
<feature type="domain" description="O-acyltransferase WSD1 C-terminal" evidence="8">
    <location>
        <begin position="650"/>
        <end position="793"/>
    </location>
</feature>
<keyword evidence="10" id="KW-1185">Reference proteome</keyword>
<dbReference type="InterPro" id="IPR009695">
    <property type="entry name" value="Diacylglyc_glucosyltr_N"/>
</dbReference>
<dbReference type="InterPro" id="IPR050519">
    <property type="entry name" value="Glycosyltransf_28_UgtP"/>
</dbReference>
<comment type="subcellular location">
    <subcellularLocation>
        <location evidence="1">Membrane</location>
    </subcellularLocation>
</comment>
<feature type="domain" description="Diacylglycerol glucosyltransferase N-terminal" evidence="7">
    <location>
        <begin position="19"/>
        <end position="167"/>
    </location>
</feature>
<dbReference type="RefSeq" id="WP_009942901.1">
    <property type="nucleotide sequence ID" value="NZ_BAAAGS010000003.1"/>
</dbReference>
<evidence type="ECO:0000259" key="7">
    <source>
        <dbReference type="Pfam" id="PF06925"/>
    </source>
</evidence>
<keyword evidence="3" id="KW-0328">Glycosyltransferase</keyword>
<dbReference type="InterPro" id="IPR004255">
    <property type="entry name" value="O-acyltransferase_WSD1_N"/>
</dbReference>
<feature type="domain" description="Glycosyl transferase family 28 C-terminal" evidence="6">
    <location>
        <begin position="208"/>
        <end position="340"/>
    </location>
</feature>
<gene>
    <name evidence="9" type="ORF">GCM10009533_07760</name>
</gene>
<evidence type="ECO:0000256" key="1">
    <source>
        <dbReference type="ARBA" id="ARBA00004370"/>
    </source>
</evidence>
<protein>
    <recommendedName>
        <fullName evidence="11">Diacylglycerol O-acyltransferase</fullName>
    </recommendedName>
</protein>
<dbReference type="PANTHER" id="PTHR43025">
    <property type="entry name" value="MONOGALACTOSYLDIACYLGLYCEROL SYNTHASE"/>
    <property type="match status" value="1"/>
</dbReference>
<dbReference type="Pfam" id="PF04101">
    <property type="entry name" value="Glyco_tran_28_C"/>
    <property type="match status" value="1"/>
</dbReference>
<evidence type="ECO:0000256" key="4">
    <source>
        <dbReference type="ARBA" id="ARBA00022679"/>
    </source>
</evidence>
<evidence type="ECO:0000259" key="5">
    <source>
        <dbReference type="Pfam" id="PF03007"/>
    </source>
</evidence>
<comment type="similarity">
    <text evidence="2">Belongs to the glycosyltransferase 28 family.</text>
</comment>
<dbReference type="SUPFAM" id="SSF52777">
    <property type="entry name" value="CoA-dependent acyltransferases"/>
    <property type="match status" value="1"/>
</dbReference>
<evidence type="ECO:0000313" key="9">
    <source>
        <dbReference type="EMBL" id="GAA0511336.1"/>
    </source>
</evidence>
<evidence type="ECO:0000256" key="3">
    <source>
        <dbReference type="ARBA" id="ARBA00022676"/>
    </source>
</evidence>
<dbReference type="InterPro" id="IPR007235">
    <property type="entry name" value="Glyco_trans_28_C"/>
</dbReference>
<evidence type="ECO:0000313" key="10">
    <source>
        <dbReference type="Proteomes" id="UP001500729"/>
    </source>
</evidence>
<proteinExistence type="inferred from homology"/>
<evidence type="ECO:0000256" key="2">
    <source>
        <dbReference type="ARBA" id="ARBA00006962"/>
    </source>
</evidence>
<dbReference type="Pfam" id="PF06974">
    <property type="entry name" value="WS_DGAT_C"/>
    <property type="match status" value="1"/>
</dbReference>
<keyword evidence="4" id="KW-0808">Transferase</keyword>
<evidence type="ECO:0000259" key="6">
    <source>
        <dbReference type="Pfam" id="PF04101"/>
    </source>
</evidence>
<evidence type="ECO:0008006" key="11">
    <source>
        <dbReference type="Google" id="ProtNLM"/>
    </source>
</evidence>
<dbReference type="Proteomes" id="UP001500729">
    <property type="component" value="Unassembled WGS sequence"/>
</dbReference>
<dbReference type="PANTHER" id="PTHR43025:SF3">
    <property type="entry name" value="MONOGALACTOSYLDIACYLGLYCEROL SYNTHASE 1, CHLOROPLASTIC"/>
    <property type="match status" value="1"/>
</dbReference>
<dbReference type="EMBL" id="BAAAGS010000003">
    <property type="protein sequence ID" value="GAA0511336.1"/>
    <property type="molecule type" value="Genomic_DNA"/>
</dbReference>
<feature type="domain" description="O-acyltransferase WSD1-like N-terminal" evidence="5">
    <location>
        <begin position="380"/>
        <end position="549"/>
    </location>
</feature>
<dbReference type="InterPro" id="IPR009721">
    <property type="entry name" value="O-acyltransferase_WSD1_C"/>
</dbReference>
<dbReference type="SUPFAM" id="SSF53756">
    <property type="entry name" value="UDP-Glycosyltransferase/glycogen phosphorylase"/>
    <property type="match status" value="1"/>
</dbReference>
<name>A0ABP3M1L1_SACER</name>
<dbReference type="Pfam" id="PF03007">
    <property type="entry name" value="WS_DGAT_cat"/>
    <property type="match status" value="1"/>
</dbReference>
<dbReference type="Pfam" id="PF06925">
    <property type="entry name" value="MGDG_synth"/>
    <property type="match status" value="1"/>
</dbReference>
<accession>A0ABP3M1L1</accession>
<organism evidence="9 10">
    <name type="scientific">Saccharopolyspora erythraea</name>
    <name type="common">Streptomyces erythraeus</name>
    <dbReference type="NCBI Taxonomy" id="1836"/>
    <lineage>
        <taxon>Bacteria</taxon>
        <taxon>Bacillati</taxon>
        <taxon>Actinomycetota</taxon>
        <taxon>Actinomycetes</taxon>
        <taxon>Pseudonocardiales</taxon>
        <taxon>Pseudonocardiaceae</taxon>
        <taxon>Saccharopolyspora</taxon>
    </lineage>
</organism>
<evidence type="ECO:0000259" key="8">
    <source>
        <dbReference type="Pfam" id="PF06974"/>
    </source>
</evidence>
<dbReference type="Gene3D" id="3.40.50.2000">
    <property type="entry name" value="Glycogen Phosphorylase B"/>
    <property type="match status" value="1"/>
</dbReference>
<reference evidence="10" key="1">
    <citation type="journal article" date="2019" name="Int. J. Syst. Evol. Microbiol.">
        <title>The Global Catalogue of Microorganisms (GCM) 10K type strain sequencing project: providing services to taxonomists for standard genome sequencing and annotation.</title>
        <authorList>
            <consortium name="The Broad Institute Genomics Platform"/>
            <consortium name="The Broad Institute Genome Sequencing Center for Infectious Disease"/>
            <person name="Wu L."/>
            <person name="Ma J."/>
        </authorList>
    </citation>
    <scope>NUCLEOTIDE SEQUENCE [LARGE SCALE GENOMIC DNA]</scope>
    <source>
        <strain evidence="10">JCM 10303</strain>
    </source>
</reference>